<dbReference type="SMART" id="SM01086">
    <property type="entry name" value="ClpB_D2-small"/>
    <property type="match status" value="1"/>
</dbReference>
<dbReference type="PANTHER" id="PTHR11638:SF182">
    <property type="entry name" value="CLP ATPASE"/>
    <property type="match status" value="1"/>
</dbReference>
<evidence type="ECO:0000256" key="4">
    <source>
        <dbReference type="ARBA" id="ARBA00023186"/>
    </source>
</evidence>
<evidence type="ECO:0000256" key="3">
    <source>
        <dbReference type="ARBA" id="ARBA00022840"/>
    </source>
</evidence>
<feature type="region of interest" description="Disordered" evidence="5">
    <location>
        <begin position="893"/>
        <end position="912"/>
    </location>
</feature>
<feature type="region of interest" description="Disordered" evidence="5">
    <location>
        <begin position="508"/>
        <end position="535"/>
    </location>
</feature>
<dbReference type="GO" id="GO:0005524">
    <property type="term" value="F:ATP binding"/>
    <property type="evidence" value="ECO:0007669"/>
    <property type="project" value="UniProtKB-KW"/>
</dbReference>
<dbReference type="InterPro" id="IPR050130">
    <property type="entry name" value="ClpA_ClpB"/>
</dbReference>
<protein>
    <submittedName>
        <fullName evidence="8">Type VI secretion system ATPase TssH</fullName>
    </submittedName>
</protein>
<dbReference type="InterPro" id="IPR058680">
    <property type="entry name" value="NBD_SMAX1-like"/>
</dbReference>
<keyword evidence="3" id="KW-0067">ATP-binding</keyword>
<dbReference type="InterPro" id="IPR004176">
    <property type="entry name" value="Clp_R_N"/>
</dbReference>
<dbReference type="InterPro" id="IPR018368">
    <property type="entry name" value="ClpA/B_CS1"/>
</dbReference>
<feature type="domain" description="Clp ATPase C-terminal" evidence="7">
    <location>
        <begin position="794"/>
        <end position="886"/>
    </location>
</feature>
<dbReference type="PANTHER" id="PTHR11638">
    <property type="entry name" value="ATP-DEPENDENT CLP PROTEASE"/>
    <property type="match status" value="1"/>
</dbReference>
<dbReference type="SMART" id="SM00382">
    <property type="entry name" value="AAA"/>
    <property type="match status" value="2"/>
</dbReference>
<dbReference type="FunFam" id="3.40.50.300:FF:000010">
    <property type="entry name" value="Chaperone clpB 1, putative"/>
    <property type="match status" value="1"/>
</dbReference>
<dbReference type="GO" id="GO:0016887">
    <property type="term" value="F:ATP hydrolysis activity"/>
    <property type="evidence" value="ECO:0007669"/>
    <property type="project" value="InterPro"/>
</dbReference>
<dbReference type="InterPro" id="IPR041546">
    <property type="entry name" value="ClpA/ClpB_AAA_lid"/>
</dbReference>
<dbReference type="PROSITE" id="PS00871">
    <property type="entry name" value="CLPAB_2"/>
    <property type="match status" value="1"/>
</dbReference>
<dbReference type="CDD" id="cd19499">
    <property type="entry name" value="RecA-like_ClpB_Hsp104-like"/>
    <property type="match status" value="1"/>
</dbReference>
<dbReference type="NCBIfam" id="TIGR03345">
    <property type="entry name" value="VI_ClpV1"/>
    <property type="match status" value="1"/>
</dbReference>
<dbReference type="AlphaFoldDB" id="A0A8F7YK62"/>
<gene>
    <name evidence="8" type="primary">tssH</name>
    <name evidence="8" type="ORF">JMJ84_17025</name>
</gene>
<dbReference type="Pfam" id="PF02861">
    <property type="entry name" value="Clp_N"/>
    <property type="match status" value="1"/>
</dbReference>
<evidence type="ECO:0000256" key="5">
    <source>
        <dbReference type="SAM" id="MobiDB-lite"/>
    </source>
</evidence>
<evidence type="ECO:0000259" key="7">
    <source>
        <dbReference type="SMART" id="SM01086"/>
    </source>
</evidence>
<comment type="similarity">
    <text evidence="1">Belongs to the ClpA/ClpB family.</text>
</comment>
<dbReference type="InterPro" id="IPR003959">
    <property type="entry name" value="ATPase_AAA_core"/>
</dbReference>
<dbReference type="Pfam" id="PF23569">
    <property type="entry name" value="NBD_SMAX1"/>
    <property type="match status" value="1"/>
</dbReference>
<accession>A0A8F7YK62</accession>
<evidence type="ECO:0000256" key="2">
    <source>
        <dbReference type="ARBA" id="ARBA00022741"/>
    </source>
</evidence>
<keyword evidence="2" id="KW-0547">Nucleotide-binding</keyword>
<dbReference type="GO" id="GO:0005737">
    <property type="term" value="C:cytoplasm"/>
    <property type="evidence" value="ECO:0007669"/>
    <property type="project" value="TreeGrafter"/>
</dbReference>
<dbReference type="PROSITE" id="PS00870">
    <property type="entry name" value="CLPAB_1"/>
    <property type="match status" value="1"/>
</dbReference>
<dbReference type="Pfam" id="PF10431">
    <property type="entry name" value="ClpB_D2-small"/>
    <property type="match status" value="1"/>
</dbReference>
<organism evidence="8">
    <name type="scientific">Salmonella enterica subsp. salamae</name>
    <dbReference type="NCBI Taxonomy" id="59202"/>
    <lineage>
        <taxon>Bacteria</taxon>
        <taxon>Pseudomonadati</taxon>
        <taxon>Pseudomonadota</taxon>
        <taxon>Gammaproteobacteria</taxon>
        <taxon>Enterobacterales</taxon>
        <taxon>Enterobacteriaceae</taxon>
        <taxon>Salmonella</taxon>
    </lineage>
</organism>
<evidence type="ECO:0000259" key="6">
    <source>
        <dbReference type="SMART" id="SM00382"/>
    </source>
</evidence>
<keyword evidence="4" id="KW-0143">Chaperone</keyword>
<evidence type="ECO:0000256" key="1">
    <source>
        <dbReference type="ARBA" id="ARBA00008675"/>
    </source>
</evidence>
<dbReference type="EMBL" id="CP079837">
    <property type="protein sequence ID" value="QXX24262.1"/>
    <property type="molecule type" value="Genomic_DNA"/>
</dbReference>
<dbReference type="Pfam" id="PF17871">
    <property type="entry name" value="AAA_lid_9"/>
    <property type="match status" value="1"/>
</dbReference>
<dbReference type="GO" id="GO:0034605">
    <property type="term" value="P:cellular response to heat"/>
    <property type="evidence" value="ECO:0007669"/>
    <property type="project" value="TreeGrafter"/>
</dbReference>
<dbReference type="CDD" id="cd00009">
    <property type="entry name" value="AAA"/>
    <property type="match status" value="1"/>
</dbReference>
<dbReference type="InterPro" id="IPR019489">
    <property type="entry name" value="Clp_ATPase_C"/>
</dbReference>
<sequence length="912" mass="100130">MIQIDLATLVKRLNPFSKQALEMAASECMSQQASEITVSHVLIQMLAISRSDLRVIAERADIGTDELRQALTVENYATSRAADSYPSFSPMLVEWLKEAWLLASAEMQQTELRGGILLLALLHTPLRYVPPVAARLLTAINRDQLQQDFTGWTRESAESVVLNADGHVASATADTGDSLLGRYAKNMTDDARQGRLDPVLCRDNEIDLMIDILCRRRKNNPVVVGEAGVGKSALIEGLALRIVDDRVPDKLRDTEIMTLDLGALQAGASVKGEFEKRFKGLMAEVIQSPKPVILFIDEAHTLIGAGNQQGGLDISNLLKPALARGELKTIAATTWSEYKKYFEKDAALSRRFQLVKVSEPTAAEATIILRGLSAVYEQSHGVLIDDEALQAAATLSERYLSGRQLPDKAIDVLDTACARVAINLSSPPKQISALTTQRHQCEAEIRQLERELRIGLRTDTSRLTDVLVQYDETLTELDELETAWRQQQTLVQEIISLRKALLEETVAEDERVAETTDDSTVATDEPAAGQPEPEIPPADRLAQLTAELDALHNTQRLVSPHVDKKQIAAVIAEWTGVPLNRLSQNEMSVITDLPQWLGDTIKGQDLAIKHLHKHLLTARADLRRPGRPLGAFLLAGPSGVGKTETVLQLAELLYGGRQYLTTINMSEFQEKHTVSRLIGSPPGYVGYGEGGVLTEAIRQKPYSVVLLDEVEKAHPDVLNLFYQAFDKGEMADGEGRLIDCKNIVFFLTSNLGYQVIVDHADDPETMQEALYPVLADFFKPALLARMEVVPYLPLSKETLAVIIAGKLARLDNVLRTRFGAEVVIEPEVTDEIMQRVTRAENGARMLESVIDGEMLPPLSLLLLQKMAANVAIARIVLGVADGAFTAVVEDAPEDSADSDALSEPETQDATVL</sequence>
<feature type="domain" description="AAA+ ATPase" evidence="6">
    <location>
        <begin position="628"/>
        <end position="776"/>
    </location>
</feature>
<feature type="domain" description="AAA+ ATPase" evidence="6">
    <location>
        <begin position="217"/>
        <end position="362"/>
    </location>
</feature>
<dbReference type="Pfam" id="PF07724">
    <property type="entry name" value="AAA_2"/>
    <property type="match status" value="1"/>
</dbReference>
<dbReference type="InterPro" id="IPR003593">
    <property type="entry name" value="AAA+_ATPase"/>
</dbReference>
<feature type="compositionally biased region" description="Acidic residues" evidence="5">
    <location>
        <begin position="893"/>
        <end position="906"/>
    </location>
</feature>
<dbReference type="InterPro" id="IPR017729">
    <property type="entry name" value="ATPase_T6SS_ClpV1"/>
</dbReference>
<dbReference type="InterPro" id="IPR028299">
    <property type="entry name" value="ClpA/B_CS2"/>
</dbReference>
<proteinExistence type="inferred from homology"/>
<name>A0A8F7YK62_SALER</name>
<reference evidence="8" key="1">
    <citation type="submission" date="2021-07" db="EMBL/GenBank/DDBJ databases">
        <title>Whole-Genome Sequences of non-enterica strains of Salmonella enterica isolated from poultry houses.</title>
        <authorList>
            <person name="Lamas A."/>
            <person name="Regal P."/>
            <person name="Miranda J.M."/>
            <person name="Vazquez B."/>
            <person name="Cepeda A."/>
            <person name="Franco C.M."/>
        </authorList>
    </citation>
    <scope>NUCLEOTIDE SEQUENCE</scope>
    <source>
        <strain evidence="8">LHICA_SA2</strain>
    </source>
</reference>
<evidence type="ECO:0000313" key="8">
    <source>
        <dbReference type="EMBL" id="QXX24262.1"/>
    </source>
</evidence>